<evidence type="ECO:0000256" key="1">
    <source>
        <dbReference type="ARBA" id="ARBA00004123"/>
    </source>
</evidence>
<keyword evidence="2" id="KW-0479">Metal-binding</keyword>
<feature type="region of interest" description="Disordered" evidence="8">
    <location>
        <begin position="282"/>
        <end position="311"/>
    </location>
</feature>
<dbReference type="SMART" id="SM00066">
    <property type="entry name" value="GAL4"/>
    <property type="match status" value="1"/>
</dbReference>
<feature type="compositionally biased region" description="Basic residues" evidence="8">
    <location>
        <begin position="204"/>
        <end position="218"/>
    </location>
</feature>
<gene>
    <name evidence="10" type="ORF">CcaverHIS019_0409320</name>
</gene>
<feature type="compositionally biased region" description="Polar residues" evidence="8">
    <location>
        <begin position="149"/>
        <end position="161"/>
    </location>
</feature>
<evidence type="ECO:0000256" key="5">
    <source>
        <dbReference type="ARBA" id="ARBA00023125"/>
    </source>
</evidence>
<name>A0AA48L532_9TREE</name>
<dbReference type="InterPro" id="IPR051615">
    <property type="entry name" value="Transcr_Regulatory_Elem"/>
</dbReference>
<proteinExistence type="predicted"/>
<evidence type="ECO:0000259" key="9">
    <source>
        <dbReference type="PROSITE" id="PS50048"/>
    </source>
</evidence>
<evidence type="ECO:0000256" key="4">
    <source>
        <dbReference type="ARBA" id="ARBA00023015"/>
    </source>
</evidence>
<dbReference type="Pfam" id="PF00172">
    <property type="entry name" value="Zn_clus"/>
    <property type="match status" value="1"/>
</dbReference>
<evidence type="ECO:0000256" key="8">
    <source>
        <dbReference type="SAM" id="MobiDB-lite"/>
    </source>
</evidence>
<dbReference type="GeneID" id="85495982"/>
<evidence type="ECO:0000256" key="2">
    <source>
        <dbReference type="ARBA" id="ARBA00022723"/>
    </source>
</evidence>
<keyword evidence="3" id="KW-0862">Zinc</keyword>
<feature type="region of interest" description="Disordered" evidence="8">
    <location>
        <begin position="1"/>
        <end position="37"/>
    </location>
</feature>
<dbReference type="AlphaFoldDB" id="A0AA48L532"/>
<dbReference type="EMBL" id="AP028215">
    <property type="protein sequence ID" value="BEI92112.1"/>
    <property type="molecule type" value="Genomic_DNA"/>
</dbReference>
<keyword evidence="4" id="KW-0805">Transcription regulation</keyword>
<feature type="region of interest" description="Disordered" evidence="8">
    <location>
        <begin position="178"/>
        <end position="268"/>
    </location>
</feature>
<dbReference type="PROSITE" id="PS50048">
    <property type="entry name" value="ZN2_CY6_FUNGAL_2"/>
    <property type="match status" value="1"/>
</dbReference>
<evidence type="ECO:0000313" key="11">
    <source>
        <dbReference type="Proteomes" id="UP001233271"/>
    </source>
</evidence>
<evidence type="ECO:0000256" key="7">
    <source>
        <dbReference type="ARBA" id="ARBA00023242"/>
    </source>
</evidence>
<dbReference type="KEGG" id="ccac:CcaHIS019_0409320"/>
<comment type="subcellular location">
    <subcellularLocation>
        <location evidence="1">Nucleus</location>
    </subcellularLocation>
</comment>
<dbReference type="Gene3D" id="4.10.240.10">
    <property type="entry name" value="Zn(2)-C6 fungal-type DNA-binding domain"/>
    <property type="match status" value="1"/>
</dbReference>
<protein>
    <recommendedName>
        <fullName evidence="9">Zn(2)-C6 fungal-type domain-containing protein</fullName>
    </recommendedName>
</protein>
<evidence type="ECO:0000256" key="6">
    <source>
        <dbReference type="ARBA" id="ARBA00023163"/>
    </source>
</evidence>
<dbReference type="GO" id="GO:0003677">
    <property type="term" value="F:DNA binding"/>
    <property type="evidence" value="ECO:0007669"/>
    <property type="project" value="UniProtKB-KW"/>
</dbReference>
<reference evidence="10" key="1">
    <citation type="journal article" date="2023" name="BMC Genomics">
        <title>Chromosome-level genome assemblies of Cutaneotrichosporon spp. (Trichosporonales, Basidiomycota) reveal imbalanced evolution between nucleotide sequences and chromosome synteny.</title>
        <authorList>
            <person name="Kobayashi Y."/>
            <person name="Kayamori A."/>
            <person name="Aoki K."/>
            <person name="Shiwa Y."/>
            <person name="Matsutani M."/>
            <person name="Fujita N."/>
            <person name="Sugita T."/>
            <person name="Iwasaki W."/>
            <person name="Tanaka N."/>
            <person name="Takashima M."/>
        </authorList>
    </citation>
    <scope>NUCLEOTIDE SEQUENCE</scope>
    <source>
        <strain evidence="10">HIS019</strain>
    </source>
</reference>
<keyword evidence="7" id="KW-0539">Nucleus</keyword>
<evidence type="ECO:0000256" key="3">
    <source>
        <dbReference type="ARBA" id="ARBA00022833"/>
    </source>
</evidence>
<dbReference type="InterPro" id="IPR001138">
    <property type="entry name" value="Zn2Cys6_DnaBD"/>
</dbReference>
<dbReference type="GO" id="GO:0008270">
    <property type="term" value="F:zinc ion binding"/>
    <property type="evidence" value="ECO:0007669"/>
    <property type="project" value="InterPro"/>
</dbReference>
<dbReference type="Proteomes" id="UP001233271">
    <property type="component" value="Chromosome 4"/>
</dbReference>
<feature type="compositionally biased region" description="Gly residues" evidence="8">
    <location>
        <begin position="285"/>
        <end position="299"/>
    </location>
</feature>
<sequence>MGSPSPSASTSPKATTGPGDDPPRNKPPRKLNRSANQLHRNQACLTCRRRRIKCDAARPHCSSCVRSFRFLARTQPDPERDARGVQCVYENNEPEEPEPEDPRAAVAKLEARVAELQGELDRLTSTSPRISTTPVLTMTPSQRAEHTLPSPSIPQDTSPSIPQHLFTPPHLWPNMELDPTAQHFVPPPFDPGFPYGTTGIPTHPHQHQHQHQRQRQHQHPSNPTHPGHQTSPVSSNSEPLSWPGQGGPSMPSTPFHMPDGNQLDLELGPSVDDAMTRYVEMSMGGMRGMGGGPRPSQGGGEERPHTGGRGD</sequence>
<dbReference type="GO" id="GO:0005634">
    <property type="term" value="C:nucleus"/>
    <property type="evidence" value="ECO:0007669"/>
    <property type="project" value="UniProtKB-SubCell"/>
</dbReference>
<accession>A0AA48L532</accession>
<feature type="compositionally biased region" description="Low complexity" evidence="8">
    <location>
        <begin position="1"/>
        <end position="19"/>
    </location>
</feature>
<keyword evidence="11" id="KW-1185">Reference proteome</keyword>
<organism evidence="10 11">
    <name type="scientific">Cutaneotrichosporon cavernicola</name>
    <dbReference type="NCBI Taxonomy" id="279322"/>
    <lineage>
        <taxon>Eukaryota</taxon>
        <taxon>Fungi</taxon>
        <taxon>Dikarya</taxon>
        <taxon>Basidiomycota</taxon>
        <taxon>Agaricomycotina</taxon>
        <taxon>Tremellomycetes</taxon>
        <taxon>Trichosporonales</taxon>
        <taxon>Trichosporonaceae</taxon>
        <taxon>Cutaneotrichosporon</taxon>
    </lineage>
</organism>
<dbReference type="RefSeq" id="XP_060457377.1">
    <property type="nucleotide sequence ID" value="XM_060600821.1"/>
</dbReference>
<feature type="compositionally biased region" description="Basic and acidic residues" evidence="8">
    <location>
        <begin position="300"/>
        <end position="311"/>
    </location>
</feature>
<dbReference type="PANTHER" id="PTHR31313">
    <property type="entry name" value="TY1 ENHANCER ACTIVATOR"/>
    <property type="match status" value="1"/>
</dbReference>
<feature type="compositionally biased region" description="Polar residues" evidence="8">
    <location>
        <begin position="125"/>
        <end position="142"/>
    </location>
</feature>
<keyword evidence="5" id="KW-0238">DNA-binding</keyword>
<feature type="region of interest" description="Disordered" evidence="8">
    <location>
        <begin position="125"/>
        <end position="162"/>
    </location>
</feature>
<evidence type="ECO:0000313" key="10">
    <source>
        <dbReference type="EMBL" id="BEI92112.1"/>
    </source>
</evidence>
<feature type="compositionally biased region" description="Polar residues" evidence="8">
    <location>
        <begin position="221"/>
        <end position="239"/>
    </location>
</feature>
<keyword evidence="6" id="KW-0804">Transcription</keyword>
<dbReference type="CDD" id="cd00067">
    <property type="entry name" value="GAL4"/>
    <property type="match status" value="1"/>
</dbReference>
<dbReference type="GO" id="GO:0000981">
    <property type="term" value="F:DNA-binding transcription factor activity, RNA polymerase II-specific"/>
    <property type="evidence" value="ECO:0007669"/>
    <property type="project" value="InterPro"/>
</dbReference>
<dbReference type="SUPFAM" id="SSF57701">
    <property type="entry name" value="Zn2/Cys6 DNA-binding domain"/>
    <property type="match status" value="1"/>
</dbReference>
<dbReference type="InterPro" id="IPR036864">
    <property type="entry name" value="Zn2-C6_fun-type_DNA-bd_sf"/>
</dbReference>
<feature type="domain" description="Zn(2)-C6 fungal-type" evidence="9">
    <location>
        <begin position="43"/>
        <end position="89"/>
    </location>
</feature>
<dbReference type="PANTHER" id="PTHR31313:SF81">
    <property type="entry name" value="TY1 ENHANCER ACTIVATOR"/>
    <property type="match status" value="1"/>
</dbReference>